<dbReference type="InterPro" id="IPR028994">
    <property type="entry name" value="Integrin_alpha_N"/>
</dbReference>
<reference evidence="5 6" key="1">
    <citation type="submission" date="2017-09" db="EMBL/GenBank/DDBJ databases">
        <title>Complete genome sequence of Verrucomicrobial strain HZ-65, isolated from freshwater.</title>
        <authorList>
            <person name="Choi A."/>
        </authorList>
    </citation>
    <scope>NUCLEOTIDE SEQUENCE [LARGE SCALE GENOMIC DNA]</scope>
    <source>
        <strain evidence="5 6">HZ-65</strain>
    </source>
</reference>
<dbReference type="AlphaFoldDB" id="A0A290QE78"/>
<evidence type="ECO:0000259" key="4">
    <source>
        <dbReference type="Pfam" id="PF21348"/>
    </source>
</evidence>
<feature type="chain" id="PRO_5013375839" evidence="2">
    <location>
        <begin position="25"/>
        <end position="679"/>
    </location>
</feature>
<evidence type="ECO:0000313" key="5">
    <source>
        <dbReference type="EMBL" id="ATC63638.1"/>
    </source>
</evidence>
<dbReference type="InterPro" id="IPR041624">
    <property type="entry name" value="RGI_lyase"/>
</dbReference>
<feature type="signal peptide" evidence="2">
    <location>
        <begin position="1"/>
        <end position="24"/>
    </location>
</feature>
<dbReference type="Pfam" id="PF18370">
    <property type="entry name" value="RGI_lyase"/>
    <property type="match status" value="1"/>
</dbReference>
<feature type="region of interest" description="Disordered" evidence="1">
    <location>
        <begin position="72"/>
        <end position="93"/>
    </location>
</feature>
<evidence type="ECO:0000259" key="3">
    <source>
        <dbReference type="Pfam" id="PF18370"/>
    </source>
</evidence>
<dbReference type="KEGG" id="vbh:CMV30_06560"/>
<feature type="domain" description="Rhamnogalacturonan lyase family 11 C-terminal" evidence="4">
    <location>
        <begin position="156"/>
        <end position="668"/>
    </location>
</feature>
<feature type="region of interest" description="Disordered" evidence="1">
    <location>
        <begin position="261"/>
        <end position="283"/>
    </location>
</feature>
<dbReference type="PANTHER" id="PTHR43118">
    <property type="entry name" value="RHAMNOGALACTURONAN LYASE (EUROFUNG)"/>
    <property type="match status" value="1"/>
</dbReference>
<accession>A0A290QE78</accession>
<dbReference type="PANTHER" id="PTHR43118:SF1">
    <property type="entry name" value="RHAMNOGALACTURONAN LYASE (EUROFUNG)"/>
    <property type="match status" value="1"/>
</dbReference>
<feature type="compositionally biased region" description="Basic and acidic residues" evidence="1">
    <location>
        <begin position="486"/>
        <end position="496"/>
    </location>
</feature>
<proteinExistence type="predicted"/>
<organism evidence="5 6">
    <name type="scientific">Nibricoccus aquaticus</name>
    <dbReference type="NCBI Taxonomy" id="2576891"/>
    <lineage>
        <taxon>Bacteria</taxon>
        <taxon>Pseudomonadati</taxon>
        <taxon>Verrucomicrobiota</taxon>
        <taxon>Opitutia</taxon>
        <taxon>Opitutales</taxon>
        <taxon>Opitutaceae</taxon>
        <taxon>Nibricoccus</taxon>
    </lineage>
</organism>
<dbReference type="EMBL" id="CP023344">
    <property type="protein sequence ID" value="ATC63638.1"/>
    <property type="molecule type" value="Genomic_DNA"/>
</dbReference>
<dbReference type="SUPFAM" id="SSF69318">
    <property type="entry name" value="Integrin alpha N-terminal domain"/>
    <property type="match status" value="1"/>
</dbReference>
<keyword evidence="6" id="KW-1185">Reference proteome</keyword>
<dbReference type="InterPro" id="IPR034641">
    <property type="entry name" value="RGL11"/>
</dbReference>
<dbReference type="InterPro" id="IPR049366">
    <property type="entry name" value="RGL11_C"/>
</dbReference>
<dbReference type="CDD" id="cd10318">
    <property type="entry name" value="RGL11"/>
    <property type="match status" value="1"/>
</dbReference>
<dbReference type="InterPro" id="IPR013783">
    <property type="entry name" value="Ig-like_fold"/>
</dbReference>
<sequence>MKRTQRWLSLVLAVCAGFATSVSAQRQMEKLDRGVVAVHQPDGKVFVSWRLLATDPDGVTFNVYRTTTMRESERADGGGTFASRPDAGGGTVKVNADPVKGGTWVLDARATLARATEYSVKPVIDGKEGEALGSYKLAAGAAPLPYHSVPLQTPAGYVPGDSSLGDLDGDGQYEIVVHQCGMGKDNSQPGMTDAPIFQAYKLDGTLLWTINLGKNIREGAHYTQFLVYDFDGDGRAEFVCKTADGTVDGKGKVIGDANAVWVSQEDPNQPAPAPGQRRPEGSSRAGFILKGPEFLTVFDGLTGAALATEKYVPGRHPETENPTADQMKEVWGDGHGNRLDRYLAGVAYLDGERPSIVMCRGYYTRTVLAAWDWRGGKLTQRWVFDSDSSDENKKYRGQGNHNLSVADVDGDGRDEIVYGAAVIDDDGKGLYSTGWGHGDALHVSDHVPENPGLEVFDIQERFDKQGMSMRDAKTGRPIFTVPSVKAADDGGDKGEGPGRGVAANIDPRFPGSESWAAGAGMDGVYNAKGEKILEKRPRGFSCNFLVWWDGDLLRELLDQNAVSKWNWETGQVDTLLVAHACQSNNGTKSNPAVSADLWGDWREEVIWRTRDNKELRIYTSTIPTKHRIVSLMQDPQYRLSIAWQNVAYNQPPHTGFYLDESAPLPKKPVIKIVGSSAVK</sequence>
<dbReference type="Pfam" id="PF21348">
    <property type="entry name" value="RGL11_C"/>
    <property type="match status" value="1"/>
</dbReference>
<evidence type="ECO:0000256" key="1">
    <source>
        <dbReference type="SAM" id="MobiDB-lite"/>
    </source>
</evidence>
<feature type="region of interest" description="Disordered" evidence="1">
    <location>
        <begin position="482"/>
        <end position="507"/>
    </location>
</feature>
<dbReference type="Proteomes" id="UP000217265">
    <property type="component" value="Chromosome"/>
</dbReference>
<evidence type="ECO:0000313" key="6">
    <source>
        <dbReference type="Proteomes" id="UP000217265"/>
    </source>
</evidence>
<dbReference type="Gene3D" id="2.60.40.10">
    <property type="entry name" value="Immunoglobulins"/>
    <property type="match status" value="1"/>
</dbReference>
<dbReference type="RefSeq" id="WP_096055270.1">
    <property type="nucleotide sequence ID" value="NZ_CP023344.1"/>
</dbReference>
<protein>
    <submittedName>
        <fullName evidence="5">Uncharacterized protein</fullName>
    </submittedName>
</protein>
<feature type="domain" description="Rhamnogalacturonan I lyase beta-sheet" evidence="3">
    <location>
        <begin position="26"/>
        <end position="68"/>
    </location>
</feature>
<evidence type="ECO:0000256" key="2">
    <source>
        <dbReference type="SAM" id="SignalP"/>
    </source>
</evidence>
<dbReference type="OrthoDB" id="9802318at2"/>
<name>A0A290QE78_9BACT</name>
<keyword evidence="2" id="KW-0732">Signal</keyword>
<gene>
    <name evidence="5" type="ORF">CMV30_06560</name>
</gene>